<evidence type="ECO:0000313" key="11">
    <source>
        <dbReference type="Proteomes" id="UP000182788"/>
    </source>
</evidence>
<comment type="caution">
    <text evidence="10">The sequence shown here is derived from an EMBL/GenBank/DDBJ whole genome shotgun (WGS) entry which is preliminary data.</text>
</comment>
<organism evidence="10 11">
    <name type="scientific">Bacillus paramycoides</name>
    <dbReference type="NCBI Taxonomy" id="2026194"/>
    <lineage>
        <taxon>Bacteria</taxon>
        <taxon>Bacillati</taxon>
        <taxon>Bacillota</taxon>
        <taxon>Bacilli</taxon>
        <taxon>Bacillales</taxon>
        <taxon>Bacillaceae</taxon>
        <taxon>Bacillus</taxon>
        <taxon>Bacillus cereus group</taxon>
    </lineage>
</organism>
<evidence type="ECO:0000256" key="3">
    <source>
        <dbReference type="ARBA" id="ARBA00022525"/>
    </source>
</evidence>
<evidence type="ECO:0000313" key="10">
    <source>
        <dbReference type="EMBL" id="OJD81860.1"/>
    </source>
</evidence>
<keyword evidence="7" id="KW-1133">Transmembrane helix</keyword>
<dbReference type="EMBL" id="MAOI01000025">
    <property type="protein sequence ID" value="OJD81860.1"/>
    <property type="molecule type" value="Genomic_DNA"/>
</dbReference>
<feature type="domain" description="Gram-positive cocci surface proteins LPxTG" evidence="9">
    <location>
        <begin position="498"/>
        <end position="534"/>
    </location>
</feature>
<feature type="signal peptide" evidence="8">
    <location>
        <begin position="1"/>
        <end position="23"/>
    </location>
</feature>
<accession>A0A1J9W2J7</accession>
<feature type="compositionally biased region" description="Basic and acidic residues" evidence="6">
    <location>
        <begin position="34"/>
        <end position="109"/>
    </location>
</feature>
<reference evidence="10 11" key="1">
    <citation type="submission" date="2016-06" db="EMBL/GenBank/DDBJ databases">
        <title>First insights into the genetic diversity and population structure of in the Bacillus cereus group bacteria from diverse marine environments.</title>
        <authorList>
            <person name="Liu Y."/>
            <person name="Lai Q."/>
            <person name="Shao Z."/>
        </authorList>
    </citation>
    <scope>NUCLEOTIDE SEQUENCE [LARGE SCALE GENOMIC DNA]</scope>
    <source>
        <strain evidence="10 11">NH24A2</strain>
    </source>
</reference>
<dbReference type="NCBIfam" id="TIGR01167">
    <property type="entry name" value="LPXTG_anchor"/>
    <property type="match status" value="1"/>
</dbReference>
<keyword evidence="7" id="KW-0472">Membrane</keyword>
<gene>
    <name evidence="10" type="ORF">BAU28_23610</name>
</gene>
<keyword evidence="7" id="KW-0812">Transmembrane</keyword>
<dbReference type="PROSITE" id="PS50847">
    <property type="entry name" value="GRAM_POS_ANCHORING"/>
    <property type="match status" value="1"/>
</dbReference>
<keyword evidence="4 8" id="KW-0732">Signal</keyword>
<feature type="transmembrane region" description="Helical" evidence="7">
    <location>
        <begin position="509"/>
        <end position="525"/>
    </location>
</feature>
<evidence type="ECO:0000256" key="8">
    <source>
        <dbReference type="SAM" id="SignalP"/>
    </source>
</evidence>
<feature type="chain" id="PRO_5009659950" evidence="8">
    <location>
        <begin position="24"/>
        <end position="534"/>
    </location>
</feature>
<name>A0A1J9W2J7_9BACI</name>
<keyword evidence="3" id="KW-0964">Secreted</keyword>
<keyword evidence="5" id="KW-0572">Peptidoglycan-anchor</keyword>
<dbReference type="GeneID" id="87590670"/>
<evidence type="ECO:0000256" key="2">
    <source>
        <dbReference type="ARBA" id="ARBA00022512"/>
    </source>
</evidence>
<dbReference type="Pfam" id="PF00746">
    <property type="entry name" value="Gram_pos_anchor"/>
    <property type="match status" value="1"/>
</dbReference>
<dbReference type="Proteomes" id="UP000182788">
    <property type="component" value="Unassembled WGS sequence"/>
</dbReference>
<dbReference type="InterPro" id="IPR019931">
    <property type="entry name" value="LPXTG_anchor"/>
</dbReference>
<keyword evidence="2" id="KW-0134">Cell wall</keyword>
<evidence type="ECO:0000256" key="5">
    <source>
        <dbReference type="ARBA" id="ARBA00023088"/>
    </source>
</evidence>
<sequence length="534" mass="58357">MFKKVSAVTLVSLLALSPVVALAAPEGNNVKQVNMEKVDQGTGNENKDAKLKEPEQKKDQNQGNKEISKEIEQTIKPEEKKELKEPKPSIEKKLEPVEENKQGQKKENVGQKNVTPAKPVTPSEQVTNKPLAPPSSKIGEDEAIDISNFSGNVVGKAKWDPKENHYVLDITATVTNKSQEKAIDLYLGIAIPKGLDGDFKDVHGVELEDGSKAIAIQLPEMDAGKTVTKNIKIPVLGNVAGEKVSKDIELYLIDHANNEYEPLGKIKGSANIDFSEMNKDIRFEGKVKATTCVQNLKENQFTLDFLLTTQNLTIEDLKGFDVEIDVPKDIKLTIPDHYKQAEIPDYLKDASLQEGLREGAMKLDIKWNGNIATIPVQAMEAGEGSVLYFQIVGETAKNLKDLKVIFTAKRGDQTVKKQVAIEKVENKDCKKQDDKNTAGNNNGEGKGTGNNTPNTKGPNSNQVIDKPNQITPTPVTPTPVTPTKVTPAPVKVSDKVSLPKTGASQNDNLLTLVGVVMLAGSVFVYKRSRMNVNK</sequence>
<feature type="region of interest" description="Disordered" evidence="6">
    <location>
        <begin position="24"/>
        <end position="139"/>
    </location>
</feature>
<comment type="subcellular location">
    <subcellularLocation>
        <location evidence="1">Secreted</location>
        <location evidence="1">Cell wall</location>
        <topology evidence="1">Peptidoglycan-anchor</topology>
    </subcellularLocation>
</comment>
<evidence type="ECO:0000259" key="9">
    <source>
        <dbReference type="PROSITE" id="PS50847"/>
    </source>
</evidence>
<feature type="region of interest" description="Disordered" evidence="6">
    <location>
        <begin position="428"/>
        <end position="488"/>
    </location>
</feature>
<evidence type="ECO:0000256" key="6">
    <source>
        <dbReference type="SAM" id="MobiDB-lite"/>
    </source>
</evidence>
<feature type="compositionally biased region" description="Low complexity" evidence="6">
    <location>
        <begin position="449"/>
        <end position="461"/>
    </location>
</feature>
<dbReference type="RefSeq" id="WP_071717866.1">
    <property type="nucleotide sequence ID" value="NZ_CBCSHB010000015.1"/>
</dbReference>
<evidence type="ECO:0000256" key="7">
    <source>
        <dbReference type="SAM" id="Phobius"/>
    </source>
</evidence>
<evidence type="ECO:0000256" key="1">
    <source>
        <dbReference type="ARBA" id="ARBA00004168"/>
    </source>
</evidence>
<proteinExistence type="predicted"/>
<dbReference type="AlphaFoldDB" id="A0A1J9W2J7"/>
<protein>
    <submittedName>
        <fullName evidence="10">Cell wall anchor protein</fullName>
    </submittedName>
</protein>
<evidence type="ECO:0000256" key="4">
    <source>
        <dbReference type="ARBA" id="ARBA00022729"/>
    </source>
</evidence>